<evidence type="ECO:0000313" key="3">
    <source>
        <dbReference type="Proteomes" id="UP000199387"/>
    </source>
</evidence>
<proteinExistence type="predicted"/>
<name>A0A1G6Q511_9BACL</name>
<keyword evidence="1" id="KW-0812">Transmembrane</keyword>
<evidence type="ECO:0000313" key="2">
    <source>
        <dbReference type="EMBL" id="SDC86826.1"/>
    </source>
</evidence>
<evidence type="ECO:0000256" key="1">
    <source>
        <dbReference type="SAM" id="Phobius"/>
    </source>
</evidence>
<accession>A0A1G6Q511</accession>
<dbReference type="EMBL" id="FMZA01000019">
    <property type="protein sequence ID" value="SDC86826.1"/>
    <property type="molecule type" value="Genomic_DNA"/>
</dbReference>
<dbReference type="STRING" id="1236220.SAMN04488112_11967"/>
<organism evidence="2 3">
    <name type="scientific">Melghirimyces thermohalophilus</name>
    <dbReference type="NCBI Taxonomy" id="1236220"/>
    <lineage>
        <taxon>Bacteria</taxon>
        <taxon>Bacillati</taxon>
        <taxon>Bacillota</taxon>
        <taxon>Bacilli</taxon>
        <taxon>Bacillales</taxon>
        <taxon>Thermoactinomycetaceae</taxon>
        <taxon>Melghirimyces</taxon>
    </lineage>
</organism>
<protein>
    <submittedName>
        <fullName evidence="2">Uncharacterized protein</fullName>
    </submittedName>
</protein>
<reference evidence="2 3" key="1">
    <citation type="submission" date="2016-10" db="EMBL/GenBank/DDBJ databases">
        <authorList>
            <person name="de Groot N.N."/>
        </authorList>
    </citation>
    <scope>NUCLEOTIDE SEQUENCE [LARGE SCALE GENOMIC DNA]</scope>
    <source>
        <strain evidence="2 3">DSM 45514</strain>
    </source>
</reference>
<dbReference type="Proteomes" id="UP000199387">
    <property type="component" value="Unassembled WGS sequence"/>
</dbReference>
<feature type="transmembrane region" description="Helical" evidence="1">
    <location>
        <begin position="94"/>
        <end position="118"/>
    </location>
</feature>
<dbReference type="OrthoDB" id="9834335at2"/>
<feature type="transmembrane region" description="Helical" evidence="1">
    <location>
        <begin position="9"/>
        <end position="30"/>
    </location>
</feature>
<gene>
    <name evidence="2" type="ORF">SAMN04488112_11967</name>
</gene>
<keyword evidence="1" id="KW-0472">Membrane</keyword>
<dbReference type="AlphaFoldDB" id="A0A1G6Q511"/>
<keyword evidence="1" id="KW-1133">Transmembrane helix</keyword>
<sequence>MNKLKRIPVIIYYMIGLLLSVPFVDLFVSFQEYLTREPGDVSWAPTLASYTMIYLMCVWIMLTVFGFFHLIFINWRNRKRDGKKEDQEGHWVMWLLLGVIPLVLFILCLPLTLGNYVAADERGFMHDPYWGWDRVLYPWEESRIQFDYDYYSEEDDDEGRELEVEPQYIIRHGEKTYDLWEAIVDADATEHPTQFEIIRAVDSLARKNQVPFQVKHVLGVEHESAMKQDDDFSPEQIRFLMERFGSEYGE</sequence>
<dbReference type="RefSeq" id="WP_091572144.1">
    <property type="nucleotide sequence ID" value="NZ_FMZA01000019.1"/>
</dbReference>
<keyword evidence="3" id="KW-1185">Reference proteome</keyword>
<feature type="transmembrane region" description="Helical" evidence="1">
    <location>
        <begin position="50"/>
        <end position="73"/>
    </location>
</feature>